<organism evidence="1 2">
    <name type="scientific">Staurois parvus</name>
    <dbReference type="NCBI Taxonomy" id="386267"/>
    <lineage>
        <taxon>Eukaryota</taxon>
        <taxon>Metazoa</taxon>
        <taxon>Chordata</taxon>
        <taxon>Craniata</taxon>
        <taxon>Vertebrata</taxon>
        <taxon>Euteleostomi</taxon>
        <taxon>Amphibia</taxon>
        <taxon>Batrachia</taxon>
        <taxon>Anura</taxon>
        <taxon>Neobatrachia</taxon>
        <taxon>Ranoidea</taxon>
        <taxon>Ranidae</taxon>
        <taxon>Staurois</taxon>
    </lineage>
</organism>
<proteinExistence type="predicted"/>
<name>A0ABN9HE52_9NEOB</name>
<dbReference type="Proteomes" id="UP001162483">
    <property type="component" value="Unassembled WGS sequence"/>
</dbReference>
<evidence type="ECO:0000313" key="1">
    <source>
        <dbReference type="EMBL" id="CAI9619429.1"/>
    </source>
</evidence>
<dbReference type="EMBL" id="CATNWA010020683">
    <property type="protein sequence ID" value="CAI9619429.1"/>
    <property type="molecule type" value="Genomic_DNA"/>
</dbReference>
<evidence type="ECO:0000313" key="2">
    <source>
        <dbReference type="Proteomes" id="UP001162483"/>
    </source>
</evidence>
<keyword evidence="2" id="KW-1185">Reference proteome</keyword>
<gene>
    <name evidence="1" type="ORF">SPARVUS_LOCUS15839684</name>
</gene>
<protein>
    <submittedName>
        <fullName evidence="1">Uncharacterized protein</fullName>
    </submittedName>
</protein>
<comment type="caution">
    <text evidence="1">The sequence shown here is derived from an EMBL/GenBank/DDBJ whole genome shotgun (WGS) entry which is preliminary data.</text>
</comment>
<reference evidence="1" key="1">
    <citation type="submission" date="2023-05" db="EMBL/GenBank/DDBJ databases">
        <authorList>
            <person name="Stuckert A."/>
        </authorList>
    </citation>
    <scope>NUCLEOTIDE SEQUENCE</scope>
</reference>
<accession>A0ABN9HE52</accession>
<sequence>MIGVSLCPEEHAQAGCGEAVYNWPPDPAVPPSGPLYTTAEWEVVKNQK</sequence>